<dbReference type="RefSeq" id="WP_330131636.1">
    <property type="nucleotide sequence ID" value="NZ_JAUTXY010000001.1"/>
</dbReference>
<evidence type="ECO:0000313" key="3">
    <source>
        <dbReference type="Proteomes" id="UP001336020"/>
    </source>
</evidence>
<keyword evidence="1" id="KW-0812">Transmembrane</keyword>
<dbReference type="EMBL" id="JAUTXY010000001">
    <property type="protein sequence ID" value="MEE2056355.1"/>
    <property type="molecule type" value="Genomic_DNA"/>
</dbReference>
<sequence length="87" mass="9923">MALRTSTVWKLLGLAGVVGVAATGAITLRNERRRRDYSPEEIRSVLHERYARAVAARDGTDEVPLTEVPMNATPRIRRLLRRIRSRR</sequence>
<evidence type="ECO:0000256" key="1">
    <source>
        <dbReference type="SAM" id="Phobius"/>
    </source>
</evidence>
<keyword evidence="3" id="KW-1185">Reference proteome</keyword>
<feature type="transmembrane region" description="Helical" evidence="1">
    <location>
        <begin position="6"/>
        <end position="28"/>
    </location>
</feature>
<protein>
    <recommendedName>
        <fullName evidence="4">Secreted protein</fullName>
    </recommendedName>
</protein>
<gene>
    <name evidence="2" type="ORF">Q7514_02295</name>
</gene>
<evidence type="ECO:0008006" key="4">
    <source>
        <dbReference type="Google" id="ProtNLM"/>
    </source>
</evidence>
<name>A0ABU7L479_9NOCA</name>
<reference evidence="2 3" key="1">
    <citation type="submission" date="2023-07" db="EMBL/GenBank/DDBJ databases">
        <authorList>
            <person name="Girao M."/>
            <person name="Carvalho M.F."/>
        </authorList>
    </citation>
    <scope>NUCLEOTIDE SEQUENCE [LARGE SCALE GENOMIC DNA]</scope>
    <source>
        <strain evidence="2 3">YIM65754</strain>
    </source>
</reference>
<comment type="caution">
    <text evidence="2">The sequence shown here is derived from an EMBL/GenBank/DDBJ whole genome shotgun (WGS) entry which is preliminary data.</text>
</comment>
<evidence type="ECO:0000313" key="2">
    <source>
        <dbReference type="EMBL" id="MEE2056355.1"/>
    </source>
</evidence>
<organism evidence="2 3">
    <name type="scientific">Rhodococcus artemisiae</name>
    <dbReference type="NCBI Taxonomy" id="714159"/>
    <lineage>
        <taxon>Bacteria</taxon>
        <taxon>Bacillati</taxon>
        <taxon>Actinomycetota</taxon>
        <taxon>Actinomycetes</taxon>
        <taxon>Mycobacteriales</taxon>
        <taxon>Nocardiaceae</taxon>
        <taxon>Rhodococcus</taxon>
    </lineage>
</organism>
<accession>A0ABU7L479</accession>
<keyword evidence="1" id="KW-0472">Membrane</keyword>
<proteinExistence type="predicted"/>
<keyword evidence="1" id="KW-1133">Transmembrane helix</keyword>
<dbReference type="Proteomes" id="UP001336020">
    <property type="component" value="Unassembled WGS sequence"/>
</dbReference>